<feature type="domain" description="PGG" evidence="3">
    <location>
        <begin position="10"/>
        <end position="118"/>
    </location>
</feature>
<evidence type="ECO:0000313" key="5">
    <source>
        <dbReference type="Proteomes" id="UP000019116"/>
    </source>
</evidence>
<feature type="transmembrane region" description="Helical" evidence="2">
    <location>
        <begin position="96"/>
        <end position="117"/>
    </location>
</feature>
<protein>
    <recommendedName>
        <fullName evidence="3">PGG domain-containing protein</fullName>
    </recommendedName>
</protein>
<dbReference type="InterPro" id="IPR026961">
    <property type="entry name" value="PGG_dom"/>
</dbReference>
<proteinExistence type="predicted"/>
<dbReference type="Gramene" id="TraesSTA5A03G02709740.1">
    <property type="protein sequence ID" value="TraesSTA5A03G02709740.1"/>
    <property type="gene ID" value="TraesSTA5A03G02709740"/>
</dbReference>
<feature type="domain" description="PGG" evidence="3">
    <location>
        <begin position="336"/>
        <end position="448"/>
    </location>
</feature>
<dbReference type="Gramene" id="TraesCS5A02G358400.1">
    <property type="protein sequence ID" value="TraesCS5A02G358400.1"/>
    <property type="gene ID" value="TraesCS5A02G358400"/>
</dbReference>
<feature type="transmembrane region" description="Helical" evidence="2">
    <location>
        <begin position="606"/>
        <end position="623"/>
    </location>
</feature>
<dbReference type="GO" id="GO:0016020">
    <property type="term" value="C:membrane"/>
    <property type="evidence" value="ECO:0000318"/>
    <property type="project" value="GO_Central"/>
</dbReference>
<dbReference type="Proteomes" id="UP000019116">
    <property type="component" value="Chromosome 5A"/>
</dbReference>
<name>A0A3B6KKW1_WHEAT</name>
<gene>
    <name evidence="4" type="primary">LOC123107696</name>
</gene>
<dbReference type="OrthoDB" id="681126at2759"/>
<feature type="transmembrane region" description="Helical" evidence="2">
    <location>
        <begin position="247"/>
        <end position="270"/>
    </location>
</feature>
<evidence type="ECO:0000313" key="4">
    <source>
        <dbReference type="EnsemblPlants" id="TraesCS5A02G358400.1"/>
    </source>
</evidence>
<feature type="transmembrane region" description="Helical" evidence="2">
    <location>
        <begin position="635"/>
        <end position="657"/>
    </location>
</feature>
<dbReference type="KEGG" id="taes:123107696"/>
<feature type="transmembrane region" description="Helical" evidence="2">
    <location>
        <begin position="425"/>
        <end position="444"/>
    </location>
</feature>
<reference evidence="4" key="2">
    <citation type="submission" date="2018-10" db="UniProtKB">
        <authorList>
            <consortium name="EnsemblPlants"/>
        </authorList>
    </citation>
    <scope>IDENTIFICATION</scope>
</reference>
<feature type="transmembrane region" description="Helical" evidence="2">
    <location>
        <begin position="704"/>
        <end position="722"/>
    </location>
</feature>
<dbReference type="PANTHER" id="PTHR24177">
    <property type="entry name" value="CASKIN"/>
    <property type="match status" value="1"/>
</dbReference>
<feature type="domain" description="PGG" evidence="3">
    <location>
        <begin position="516"/>
        <end position="628"/>
    </location>
</feature>
<feature type="transmembrane region" description="Helical" evidence="2">
    <location>
        <begin position="450"/>
        <end position="470"/>
    </location>
</feature>
<dbReference type="OMA" id="WVERTAH"/>
<feature type="region of interest" description="Disordered" evidence="1">
    <location>
        <begin position="842"/>
        <end position="861"/>
    </location>
</feature>
<feature type="transmembrane region" description="Helical" evidence="2">
    <location>
        <begin position="392"/>
        <end position="413"/>
    </location>
</feature>
<feature type="transmembrane region" description="Helical" evidence="2">
    <location>
        <begin position="524"/>
        <end position="547"/>
    </location>
</feature>
<dbReference type="Gramene" id="TraesLDM5A03G02721210.1">
    <property type="protein sequence ID" value="TraesLDM5A03G02721210.1"/>
    <property type="gene ID" value="TraesLDM5A03G02721210"/>
</dbReference>
<evidence type="ECO:0000259" key="3">
    <source>
        <dbReference type="Pfam" id="PF13962"/>
    </source>
</evidence>
<dbReference type="STRING" id="4565.A0A3B6KKW1"/>
<feature type="transmembrane region" description="Helical" evidence="2">
    <location>
        <begin position="62"/>
        <end position="84"/>
    </location>
</feature>
<keyword evidence="2" id="KW-0812">Transmembrane</keyword>
<feature type="transmembrane region" description="Helical" evidence="2">
    <location>
        <begin position="572"/>
        <end position="594"/>
    </location>
</feature>
<accession>A0A3B6KKW1</accession>
<dbReference type="Gramene" id="TraesNOR5A03G02742160.1">
    <property type="protein sequence ID" value="TraesNOR5A03G02742160.1"/>
    <property type="gene ID" value="TraesNOR5A03G02742160"/>
</dbReference>
<evidence type="ECO:0000256" key="1">
    <source>
        <dbReference type="SAM" id="MobiDB-lite"/>
    </source>
</evidence>
<evidence type="ECO:0000256" key="2">
    <source>
        <dbReference type="SAM" id="Phobius"/>
    </source>
</evidence>
<feature type="transmembrane region" description="Helical" evidence="2">
    <location>
        <begin position="752"/>
        <end position="771"/>
    </location>
</feature>
<dbReference type="Gramene" id="TraesCS5A03G0861300.1">
    <property type="protein sequence ID" value="TraesCS5A03G0861300.1.CDS"/>
    <property type="gene ID" value="TraesCS5A03G0861300"/>
</dbReference>
<dbReference type="EnsemblPlants" id="TraesCS5A02G358400.1">
    <property type="protein sequence ID" value="TraesCS5A02G358400.1"/>
    <property type="gene ID" value="TraesCS5A02G358400"/>
</dbReference>
<reference evidence="4" key="1">
    <citation type="submission" date="2018-08" db="EMBL/GenBank/DDBJ databases">
        <authorList>
            <person name="Rossello M."/>
        </authorList>
    </citation>
    <scope>NUCLEOTIDE SEQUENCE [LARGE SCALE GENOMIC DNA]</scope>
    <source>
        <strain evidence="4">cv. Chinese Spring</strain>
    </source>
</reference>
<dbReference type="GeneID" id="123107696"/>
<feature type="transmembrane region" description="Helical" evidence="2">
    <location>
        <begin position="16"/>
        <end position="33"/>
    </location>
</feature>
<dbReference type="RefSeq" id="XP_044385577.1">
    <property type="nucleotide sequence ID" value="XM_044529642.1"/>
</dbReference>
<keyword evidence="2" id="KW-0472">Membrane</keyword>
<sequence>MWEPEEYEFVWRSRDFLLLLATLVVNATYVAGLNPPGGLFVEDGDGHRVGGPVLATTYPRRYAAFFYCNAAAFLASLVIIMILLDRRIVGNRAGLTVLQSAMVLGLLALTGAFAAASCHGVTASIYVPAAFAVLLAYVTIHLLVAARAKEHSGAEDEGHLRGRRSLPLLLATFATPLAYGAGLAPPGGFWFDDSEGSRVGDPVLADTYPGRYLAFFYCNATCFVSSLVIVTLLLSRRWLSRRVVRSYALQICVLLELLGLVGAYAAAAAATDQPTVYIVSFAGAVLLYIVLVGIFCVDTTKKWLPCLFQSPRNLEPASPDGEVEAQIDGSNRDEYNLNRSRSVLLLLATLTATVTYQAGLNPPGGYWRDEDYKDYRSGHPALLDVLPKRYKAFFHCNTTSFVASLVVIVVVRSKQLILGAVVKRHVLQVAIILSQLGLMGAYASGSSRDVSTTICISALAVANVVVFIILGSGGSKRTLWVERTAHKVLKKLHLLGDDDDDDYGQCQLNREDQERSLEKKRRSLIVLAMLAATVTYQTGLNSAGGFWEMDYDFSSKKLFSETVLLGYDRSRYLVFFYCNAVMFMAAVAVILFLVNQRLHEQSIRSNALQACIMIGFLALRTAYALGTTHKVSTSVYVFGLVAGVITYLVLQILPLLLKDSGGPPNVPQLPFWIRCLFQPLSLRTGYQRAMVSDQEMDKHTKRRCLMLLGVLTASMTYQAGLVPPGGTWVDSRSGHRAGDPIMRNVHLPRYQAFFYCNATSFAASVILIVLLMHRTVSRRGAPLRMMQAAMVLDLAGLLGAYAAGTCWVWEQLFAYVTTLVAAVVVYVALHVLLWRGNTADPAPAPPSTTPASSHQPLGNIY</sequence>
<feature type="transmembrane region" description="Helical" evidence="2">
    <location>
        <begin position="211"/>
        <end position="235"/>
    </location>
</feature>
<feature type="domain" description="PGG" evidence="3">
    <location>
        <begin position="161"/>
        <end position="269"/>
    </location>
</feature>
<organism evidence="4">
    <name type="scientific">Triticum aestivum</name>
    <name type="common">Wheat</name>
    <dbReference type="NCBI Taxonomy" id="4565"/>
    <lineage>
        <taxon>Eukaryota</taxon>
        <taxon>Viridiplantae</taxon>
        <taxon>Streptophyta</taxon>
        <taxon>Embryophyta</taxon>
        <taxon>Tracheophyta</taxon>
        <taxon>Spermatophyta</taxon>
        <taxon>Magnoliopsida</taxon>
        <taxon>Liliopsida</taxon>
        <taxon>Poales</taxon>
        <taxon>Poaceae</taxon>
        <taxon>BOP clade</taxon>
        <taxon>Pooideae</taxon>
        <taxon>Triticodae</taxon>
        <taxon>Triticeae</taxon>
        <taxon>Triticinae</taxon>
        <taxon>Triticum</taxon>
    </lineage>
</organism>
<feature type="transmembrane region" description="Helical" evidence="2">
    <location>
        <begin position="166"/>
        <end position="191"/>
    </location>
</feature>
<dbReference type="Pfam" id="PF13962">
    <property type="entry name" value="PGG"/>
    <property type="match status" value="5"/>
</dbReference>
<feature type="transmembrane region" description="Helical" evidence="2">
    <location>
        <begin position="276"/>
        <end position="297"/>
    </location>
</feature>
<feature type="transmembrane region" description="Helical" evidence="2">
    <location>
        <begin position="813"/>
        <end position="834"/>
    </location>
</feature>
<feature type="domain" description="PGG" evidence="3">
    <location>
        <begin position="700"/>
        <end position="807"/>
    </location>
</feature>
<keyword evidence="2" id="KW-1133">Transmembrane helix</keyword>
<feature type="transmembrane region" description="Helical" evidence="2">
    <location>
        <begin position="123"/>
        <end position="145"/>
    </location>
</feature>
<feature type="transmembrane region" description="Helical" evidence="2">
    <location>
        <begin position="342"/>
        <end position="359"/>
    </location>
</feature>
<dbReference type="AlphaFoldDB" id="A0A3B6KKW1"/>
<dbReference type="PANTHER" id="PTHR24177:SF451">
    <property type="entry name" value="PGG DOMAIN-CONTAINING PROTEIN"/>
    <property type="match status" value="1"/>
</dbReference>
<keyword evidence="5" id="KW-1185">Reference proteome</keyword>